<dbReference type="FunFam" id="2.60.120.330:FF:000026">
    <property type="entry name" value="DIBOA-glucoside dioxygenase BX6"/>
    <property type="match status" value="1"/>
</dbReference>
<dbReference type="GO" id="GO:0046872">
    <property type="term" value="F:metal ion binding"/>
    <property type="evidence" value="ECO:0007669"/>
    <property type="project" value="UniProtKB-KW"/>
</dbReference>
<dbReference type="KEGG" id="rcu:8277341"/>
<dbReference type="InterPro" id="IPR026992">
    <property type="entry name" value="DIOX_N"/>
</dbReference>
<dbReference type="EC" id="1.14.11.20" evidence="7"/>
<reference evidence="8" key="1">
    <citation type="journal article" date="2010" name="Nat. Biotechnol.">
        <title>Draft genome sequence of the oilseed species Ricinus communis.</title>
        <authorList>
            <person name="Chan A.P."/>
            <person name="Crabtree J."/>
            <person name="Zhao Q."/>
            <person name="Lorenzi H."/>
            <person name="Orvis J."/>
            <person name="Puiu D."/>
            <person name="Melake-Berhan A."/>
            <person name="Jones K.M."/>
            <person name="Redman J."/>
            <person name="Chen G."/>
            <person name="Cahoon E.B."/>
            <person name="Gedil M."/>
            <person name="Stanke M."/>
            <person name="Haas B.J."/>
            <person name="Wortman J.R."/>
            <person name="Fraser-Liggett C.M."/>
            <person name="Ravel J."/>
            <person name="Rabinowicz P.D."/>
        </authorList>
    </citation>
    <scope>NUCLEOTIDE SEQUENCE [LARGE SCALE GENOMIC DNA]</scope>
    <source>
        <strain evidence="8">cv. Hale</strain>
    </source>
</reference>
<feature type="domain" description="Fe2OG dioxygenase" evidence="6">
    <location>
        <begin position="205"/>
        <end position="311"/>
    </location>
</feature>
<protein>
    <submittedName>
        <fullName evidence="7">Desacetoxyvindoline 4-hydroxylase, putative</fullName>
        <ecNumber evidence="7">1.14.11.20</ecNumber>
    </submittedName>
</protein>
<dbReference type="PANTHER" id="PTHR10209">
    <property type="entry name" value="OXIDOREDUCTASE, 2OG-FE II OXYGENASE FAMILY PROTEIN"/>
    <property type="match status" value="1"/>
</dbReference>
<dbReference type="Pfam" id="PF14226">
    <property type="entry name" value="DIOX_N"/>
    <property type="match status" value="1"/>
</dbReference>
<keyword evidence="2 5" id="KW-0479">Metal-binding</keyword>
<dbReference type="InterPro" id="IPR005123">
    <property type="entry name" value="Oxoglu/Fe-dep_dioxygenase_dom"/>
</dbReference>
<dbReference type="Proteomes" id="UP000008311">
    <property type="component" value="Unassembled WGS sequence"/>
</dbReference>
<evidence type="ECO:0000313" key="7">
    <source>
        <dbReference type="EMBL" id="EEF36413.1"/>
    </source>
</evidence>
<keyword evidence="3 5" id="KW-0560">Oxidoreductase</keyword>
<name>B9SJ20_RICCO</name>
<evidence type="ECO:0000256" key="3">
    <source>
        <dbReference type="ARBA" id="ARBA00023002"/>
    </source>
</evidence>
<evidence type="ECO:0000256" key="1">
    <source>
        <dbReference type="ARBA" id="ARBA00008056"/>
    </source>
</evidence>
<dbReference type="InterPro" id="IPR044861">
    <property type="entry name" value="IPNS-like_FE2OG_OXY"/>
</dbReference>
<dbReference type="eggNOG" id="KOG0143">
    <property type="taxonomic scope" value="Eukaryota"/>
</dbReference>
<dbReference type="OrthoDB" id="288590at2759"/>
<keyword evidence="8" id="KW-1185">Reference proteome</keyword>
<evidence type="ECO:0000256" key="4">
    <source>
        <dbReference type="ARBA" id="ARBA00023004"/>
    </source>
</evidence>
<dbReference type="AlphaFoldDB" id="B9SJ20"/>
<dbReference type="Gene3D" id="2.60.120.330">
    <property type="entry name" value="B-lactam Antibiotic, Isopenicillin N Synthase, Chain"/>
    <property type="match status" value="1"/>
</dbReference>
<sequence length="361" mass="40680">MMSTDEYDRFEEAKKFDDSKIGVKGLVDAGLTSIPRIFIHPADTLSDIKPVNRQPEAGTTIPTIDISGVDSDRRSVIVEEISRACRELGFFQIVNHGVHVEVMDEVISGVKGFHELPTEVKQRWYQRETVTGVNFFSNVDLFKARAASWRDTLQIRLGPNLPEVEEIPEICRNEVIEWSQLAVQVAELLMELLCEGLGLKSETLKEMTCLEARVMVGHYYPHCPQPDLTVGITSHTDPGVLTLLLQDSVGGLQVKHGDEWVDVKPVPGALVINIGDILQIMSNDEYRSVEHRVLANPSRDPRVSIAIFFNPGKRDCAYGPFPDLISAEKPAVYKQFMLMDFLKRFFSKELDGKTLTNYYKL</sequence>
<evidence type="ECO:0000259" key="6">
    <source>
        <dbReference type="PROSITE" id="PS51471"/>
    </source>
</evidence>
<evidence type="ECO:0000313" key="8">
    <source>
        <dbReference type="Proteomes" id="UP000008311"/>
    </source>
</evidence>
<evidence type="ECO:0000256" key="2">
    <source>
        <dbReference type="ARBA" id="ARBA00022723"/>
    </source>
</evidence>
<organism evidence="7 8">
    <name type="scientific">Ricinus communis</name>
    <name type="common">Castor bean</name>
    <dbReference type="NCBI Taxonomy" id="3988"/>
    <lineage>
        <taxon>Eukaryota</taxon>
        <taxon>Viridiplantae</taxon>
        <taxon>Streptophyta</taxon>
        <taxon>Embryophyta</taxon>
        <taxon>Tracheophyta</taxon>
        <taxon>Spermatophyta</taxon>
        <taxon>Magnoliopsida</taxon>
        <taxon>eudicotyledons</taxon>
        <taxon>Gunneridae</taxon>
        <taxon>Pentapetalae</taxon>
        <taxon>rosids</taxon>
        <taxon>fabids</taxon>
        <taxon>Malpighiales</taxon>
        <taxon>Euphorbiaceae</taxon>
        <taxon>Acalyphoideae</taxon>
        <taxon>Acalypheae</taxon>
        <taxon>Ricinus</taxon>
    </lineage>
</organism>
<dbReference type="SUPFAM" id="SSF51197">
    <property type="entry name" value="Clavaminate synthase-like"/>
    <property type="match status" value="1"/>
</dbReference>
<dbReference type="EMBL" id="EQ973978">
    <property type="protein sequence ID" value="EEF36413.1"/>
    <property type="molecule type" value="Genomic_DNA"/>
</dbReference>
<dbReference type="GO" id="GO:0050590">
    <property type="term" value="F:desacetoxyvindoline 4-hydroxylase activity"/>
    <property type="evidence" value="ECO:0007669"/>
    <property type="project" value="UniProtKB-EC"/>
</dbReference>
<accession>B9SJ20</accession>
<dbReference type="PROSITE" id="PS51471">
    <property type="entry name" value="FE2OG_OXY"/>
    <property type="match status" value="1"/>
</dbReference>
<gene>
    <name evidence="7" type="ORF">RCOM_0597840</name>
</gene>
<dbReference type="InterPro" id="IPR027443">
    <property type="entry name" value="IPNS-like_sf"/>
</dbReference>
<keyword evidence="4 5" id="KW-0408">Iron</keyword>
<dbReference type="PANTHER" id="PTHR10209:SF751">
    <property type="entry name" value="OS06G0255100 PROTEIN"/>
    <property type="match status" value="1"/>
</dbReference>
<proteinExistence type="inferred from homology"/>
<dbReference type="Pfam" id="PF03171">
    <property type="entry name" value="2OG-FeII_Oxy"/>
    <property type="match status" value="1"/>
</dbReference>
<evidence type="ECO:0000256" key="5">
    <source>
        <dbReference type="RuleBase" id="RU003682"/>
    </source>
</evidence>
<dbReference type="InParanoid" id="B9SJ20"/>
<comment type="similarity">
    <text evidence="1 5">Belongs to the iron/ascorbate-dependent oxidoreductase family.</text>
</comment>